<evidence type="ECO:0008006" key="4">
    <source>
        <dbReference type="Google" id="ProtNLM"/>
    </source>
</evidence>
<accession>A0A1Y1XNX6</accession>
<comment type="caution">
    <text evidence="2">The sequence shown here is derived from an EMBL/GenBank/DDBJ whole genome shotgun (WGS) entry which is preliminary data.</text>
</comment>
<feature type="chain" id="PRO_5013095964" description="Dickkopf N-terminal cysteine-rich domain-containing protein" evidence="1">
    <location>
        <begin position="24"/>
        <end position="180"/>
    </location>
</feature>
<keyword evidence="1" id="KW-0732">Signal</keyword>
<keyword evidence="3" id="KW-1185">Reference proteome</keyword>
<evidence type="ECO:0000313" key="2">
    <source>
        <dbReference type="EMBL" id="ORX87226.1"/>
    </source>
</evidence>
<feature type="signal peptide" evidence="1">
    <location>
        <begin position="1"/>
        <end position="23"/>
    </location>
</feature>
<protein>
    <recommendedName>
        <fullName evidence="4">Dickkopf N-terminal cysteine-rich domain-containing protein</fullName>
    </recommendedName>
</protein>
<sequence>MFVKNPLFYLLLNLTVYINLIKSESNFYSNYTLSSLSKFEQKKTSCKNNTECMNDTSCNFFENDNLCVLGTYLCKEDENTKCIFIGTKEYNNDIDEIKYNNDSEKLILKSCDKVNVDAKKCETERCTKDTDCFSGVCYSNSCIAEKPIYVCSDISVNDEKMGMNCKKQNQMKFKFRLLFR</sequence>
<dbReference type="EMBL" id="MCFG01000011">
    <property type="protein sequence ID" value="ORX87226.1"/>
    <property type="molecule type" value="Genomic_DNA"/>
</dbReference>
<gene>
    <name evidence="2" type="ORF">BCR32DRAFT_324573</name>
</gene>
<dbReference type="Proteomes" id="UP000193944">
    <property type="component" value="Unassembled WGS sequence"/>
</dbReference>
<dbReference type="AlphaFoldDB" id="A0A1Y1XNX6"/>
<dbReference type="OrthoDB" id="282594at2759"/>
<proteinExistence type="predicted"/>
<name>A0A1Y1XNX6_9FUNG</name>
<reference evidence="2 3" key="1">
    <citation type="submission" date="2016-08" db="EMBL/GenBank/DDBJ databases">
        <title>A Parts List for Fungal Cellulosomes Revealed by Comparative Genomics.</title>
        <authorList>
            <consortium name="DOE Joint Genome Institute"/>
            <person name="Haitjema C.H."/>
            <person name="Gilmore S.P."/>
            <person name="Henske J.K."/>
            <person name="Solomon K.V."/>
            <person name="De Groot R."/>
            <person name="Kuo A."/>
            <person name="Mondo S.J."/>
            <person name="Salamov A.A."/>
            <person name="Labutti K."/>
            <person name="Zhao Z."/>
            <person name="Chiniquy J."/>
            <person name="Barry K."/>
            <person name="Brewer H.M."/>
            <person name="Purvine S.O."/>
            <person name="Wright A.T."/>
            <person name="Boxma B."/>
            <person name="Van Alen T."/>
            <person name="Hackstein J.H."/>
            <person name="Baker S.E."/>
            <person name="Grigoriev I.V."/>
            <person name="O'Malley M.A."/>
        </authorList>
    </citation>
    <scope>NUCLEOTIDE SEQUENCE [LARGE SCALE GENOMIC DNA]</scope>
    <source>
        <strain evidence="2 3">S4</strain>
    </source>
</reference>
<reference evidence="2 3" key="2">
    <citation type="submission" date="2016-08" db="EMBL/GenBank/DDBJ databases">
        <title>Pervasive Adenine N6-methylation of Active Genes in Fungi.</title>
        <authorList>
            <consortium name="DOE Joint Genome Institute"/>
            <person name="Mondo S.J."/>
            <person name="Dannebaum R.O."/>
            <person name="Kuo R.C."/>
            <person name="Labutti K."/>
            <person name="Haridas S."/>
            <person name="Kuo A."/>
            <person name="Salamov A."/>
            <person name="Ahrendt S.R."/>
            <person name="Lipzen A."/>
            <person name="Sullivan W."/>
            <person name="Andreopoulos W.B."/>
            <person name="Clum A."/>
            <person name="Lindquist E."/>
            <person name="Daum C."/>
            <person name="Ramamoorthy G.K."/>
            <person name="Gryganskyi A."/>
            <person name="Culley D."/>
            <person name="Magnuson J.K."/>
            <person name="James T.Y."/>
            <person name="O'Malley M.A."/>
            <person name="Stajich J.E."/>
            <person name="Spatafora J.W."/>
            <person name="Visel A."/>
            <person name="Grigoriev I.V."/>
        </authorList>
    </citation>
    <scope>NUCLEOTIDE SEQUENCE [LARGE SCALE GENOMIC DNA]</scope>
    <source>
        <strain evidence="2 3">S4</strain>
    </source>
</reference>
<evidence type="ECO:0000256" key="1">
    <source>
        <dbReference type="SAM" id="SignalP"/>
    </source>
</evidence>
<organism evidence="2 3">
    <name type="scientific">Anaeromyces robustus</name>
    <dbReference type="NCBI Taxonomy" id="1754192"/>
    <lineage>
        <taxon>Eukaryota</taxon>
        <taxon>Fungi</taxon>
        <taxon>Fungi incertae sedis</taxon>
        <taxon>Chytridiomycota</taxon>
        <taxon>Chytridiomycota incertae sedis</taxon>
        <taxon>Neocallimastigomycetes</taxon>
        <taxon>Neocallimastigales</taxon>
        <taxon>Neocallimastigaceae</taxon>
        <taxon>Anaeromyces</taxon>
    </lineage>
</organism>
<evidence type="ECO:0000313" key="3">
    <source>
        <dbReference type="Proteomes" id="UP000193944"/>
    </source>
</evidence>